<dbReference type="EMBL" id="CM007383">
    <property type="protein sequence ID" value="ONK73983.1"/>
    <property type="molecule type" value="Genomic_DNA"/>
</dbReference>
<evidence type="ECO:0000256" key="1">
    <source>
        <dbReference type="ARBA" id="ARBA00022737"/>
    </source>
</evidence>
<sequence length="605" mass="67463">MLSSSSVTLTTPRFQSFPKKSTVKGKPRKRIQTTITNLVQHLATTKPENNISTIQSFPQNPDANLSGPIPFHNLDPKAVSSHLKSCASLKEVKCVHAVFIRALLGSETYVGNNLISWYLSFSSLDDARKVFDEMSEKNVVSWTTMLNGYLNHGLDDGVVEIFEGLIESSVQPNSLTFVCLLKSCGNRLDFELGSQLHACILKGNWSNLIVDSALIYFYAQCGDLLGASCAFDRMPERDVVTWTTMITAYAKHGYTDEALSVFSRMQHQGFRPNEITVCSVLKACGEEKALRFGRQLHGAIVKGLFEEDVVIGSSLVTMYVKCGEISDARLVFDLMPKKNTVTWSSMISGYARNGQGEEAISLFQLMKTLHISANSQTIVSILTACGYMRSLNLGKEIHAQMLKRLVNSNNFIDSTLIWLYCKCGEFSYAARVLESMPERDVISWTAMISGHNTLEDKSDSLRFLKEMLWEGIMPTPYTYSSALKACAKGEEIRYGRWIHGSANKTSSMSNVYVGSALIDMYMRCGCVKDASKVFATMPERNLVSWKAMIVGYAKNGHCREALQLMYRMQKEGFYVDDFVLSTVLGSCGDLQWEERPSEDSCSLPS</sequence>
<organism evidence="3 4">
    <name type="scientific">Asparagus officinalis</name>
    <name type="common">Garden asparagus</name>
    <dbReference type="NCBI Taxonomy" id="4686"/>
    <lineage>
        <taxon>Eukaryota</taxon>
        <taxon>Viridiplantae</taxon>
        <taxon>Streptophyta</taxon>
        <taxon>Embryophyta</taxon>
        <taxon>Tracheophyta</taxon>
        <taxon>Spermatophyta</taxon>
        <taxon>Magnoliopsida</taxon>
        <taxon>Liliopsida</taxon>
        <taxon>Asparagales</taxon>
        <taxon>Asparagaceae</taxon>
        <taxon>Asparagoideae</taxon>
        <taxon>Asparagus</taxon>
    </lineage>
</organism>
<dbReference type="Pfam" id="PF01535">
    <property type="entry name" value="PPR"/>
    <property type="match status" value="2"/>
</dbReference>
<feature type="repeat" description="PPR" evidence="2">
    <location>
        <begin position="541"/>
        <end position="575"/>
    </location>
</feature>
<evidence type="ECO:0000256" key="2">
    <source>
        <dbReference type="PROSITE-ProRule" id="PRU00708"/>
    </source>
</evidence>
<keyword evidence="4" id="KW-1185">Reference proteome</keyword>
<dbReference type="Proteomes" id="UP000243459">
    <property type="component" value="Chromosome 3"/>
</dbReference>
<dbReference type="PANTHER" id="PTHR47926">
    <property type="entry name" value="PENTATRICOPEPTIDE REPEAT-CONTAINING PROTEIN"/>
    <property type="match status" value="1"/>
</dbReference>
<dbReference type="InterPro" id="IPR011990">
    <property type="entry name" value="TPR-like_helical_dom_sf"/>
</dbReference>
<protein>
    <recommendedName>
        <fullName evidence="5">Pentacotripeptide-repeat region of PRORP domain-containing protein</fullName>
    </recommendedName>
</protein>
<dbReference type="Gramene" id="ONK73983">
    <property type="protein sequence ID" value="ONK73983"/>
    <property type="gene ID" value="A4U43_C03F1590"/>
</dbReference>
<dbReference type="PROSITE" id="PS51375">
    <property type="entry name" value="PPR"/>
    <property type="match status" value="5"/>
</dbReference>
<dbReference type="OMA" id="MFVCLLN"/>
<accession>A0A5P1F8A6</accession>
<dbReference type="GO" id="GO:0009451">
    <property type="term" value="P:RNA modification"/>
    <property type="evidence" value="ECO:0007669"/>
    <property type="project" value="InterPro"/>
</dbReference>
<dbReference type="OrthoDB" id="185373at2759"/>
<dbReference type="InterPro" id="IPR046960">
    <property type="entry name" value="PPR_At4g14850-like_plant"/>
</dbReference>
<feature type="repeat" description="PPR" evidence="2">
    <location>
        <begin position="339"/>
        <end position="373"/>
    </location>
</feature>
<dbReference type="Pfam" id="PF13041">
    <property type="entry name" value="PPR_2"/>
    <property type="match status" value="4"/>
</dbReference>
<gene>
    <name evidence="3" type="ORF">A4U43_C03F1590</name>
</gene>
<name>A0A5P1F8A6_ASPOF</name>
<feature type="repeat" description="PPR" evidence="2">
    <location>
        <begin position="138"/>
        <end position="172"/>
    </location>
</feature>
<dbReference type="Gene3D" id="1.25.40.10">
    <property type="entry name" value="Tetratricopeptide repeat domain"/>
    <property type="match status" value="5"/>
</dbReference>
<evidence type="ECO:0008006" key="5">
    <source>
        <dbReference type="Google" id="ProtNLM"/>
    </source>
</evidence>
<keyword evidence="1" id="KW-0677">Repeat</keyword>
<dbReference type="InterPro" id="IPR002885">
    <property type="entry name" value="PPR_rpt"/>
</dbReference>
<dbReference type="FunFam" id="1.25.40.10:FF:000073">
    <property type="entry name" value="Pentatricopeptide repeat-containing protein chloroplastic"/>
    <property type="match status" value="2"/>
</dbReference>
<dbReference type="AlphaFoldDB" id="A0A5P1F8A6"/>
<reference evidence="4" key="1">
    <citation type="journal article" date="2017" name="Nat. Commun.">
        <title>The asparagus genome sheds light on the origin and evolution of a young Y chromosome.</title>
        <authorList>
            <person name="Harkess A."/>
            <person name="Zhou J."/>
            <person name="Xu C."/>
            <person name="Bowers J.E."/>
            <person name="Van der Hulst R."/>
            <person name="Ayyampalayam S."/>
            <person name="Mercati F."/>
            <person name="Riccardi P."/>
            <person name="McKain M.R."/>
            <person name="Kakrana A."/>
            <person name="Tang H."/>
            <person name="Ray J."/>
            <person name="Groenendijk J."/>
            <person name="Arikit S."/>
            <person name="Mathioni S.M."/>
            <person name="Nakano M."/>
            <person name="Shan H."/>
            <person name="Telgmann-Rauber A."/>
            <person name="Kanno A."/>
            <person name="Yue Z."/>
            <person name="Chen H."/>
            <person name="Li W."/>
            <person name="Chen Y."/>
            <person name="Xu X."/>
            <person name="Zhang Y."/>
            <person name="Luo S."/>
            <person name="Chen H."/>
            <person name="Gao J."/>
            <person name="Mao Z."/>
            <person name="Pires J.C."/>
            <person name="Luo M."/>
            <person name="Kudrna D."/>
            <person name="Wing R.A."/>
            <person name="Meyers B.C."/>
            <person name="Yi K."/>
            <person name="Kong H."/>
            <person name="Lavrijsen P."/>
            <person name="Sunseri F."/>
            <person name="Falavigna A."/>
            <person name="Ye Y."/>
            <person name="Leebens-Mack J.H."/>
            <person name="Chen G."/>
        </authorList>
    </citation>
    <scope>NUCLEOTIDE SEQUENCE [LARGE SCALE GENOMIC DNA]</scope>
    <source>
        <strain evidence="4">cv. DH0086</strain>
    </source>
</reference>
<dbReference type="FunFam" id="1.25.40.10:FF:000285">
    <property type="entry name" value="Pentatricopeptide repeat-containing protein, chloroplastic"/>
    <property type="match status" value="1"/>
</dbReference>
<feature type="repeat" description="PPR" evidence="2">
    <location>
        <begin position="238"/>
        <end position="272"/>
    </location>
</feature>
<evidence type="ECO:0000313" key="4">
    <source>
        <dbReference type="Proteomes" id="UP000243459"/>
    </source>
</evidence>
<dbReference type="NCBIfam" id="TIGR00756">
    <property type="entry name" value="PPR"/>
    <property type="match status" value="4"/>
</dbReference>
<dbReference type="GO" id="GO:0003723">
    <property type="term" value="F:RNA binding"/>
    <property type="evidence" value="ECO:0007669"/>
    <property type="project" value="InterPro"/>
</dbReference>
<feature type="repeat" description="PPR" evidence="2">
    <location>
        <begin position="440"/>
        <end position="474"/>
    </location>
</feature>
<evidence type="ECO:0000313" key="3">
    <source>
        <dbReference type="EMBL" id="ONK73983.1"/>
    </source>
</evidence>
<dbReference type="FunFam" id="1.25.40.10:FF:000730">
    <property type="entry name" value="Pentatricopeptide repeat-containing protein, chloroplastic"/>
    <property type="match status" value="1"/>
</dbReference>
<proteinExistence type="predicted"/>